<dbReference type="InParanoid" id="A2DH10"/>
<feature type="domain" description="Protein kinase" evidence="1">
    <location>
        <begin position="1"/>
        <end position="253"/>
    </location>
</feature>
<dbReference type="VEuPathDB" id="TrichDB:TVAGG3_0341700"/>
<reference evidence="2" key="2">
    <citation type="journal article" date="2007" name="Science">
        <title>Draft genome sequence of the sexually transmitted pathogen Trichomonas vaginalis.</title>
        <authorList>
            <person name="Carlton J.M."/>
            <person name="Hirt R.P."/>
            <person name="Silva J.C."/>
            <person name="Delcher A.L."/>
            <person name="Schatz M."/>
            <person name="Zhao Q."/>
            <person name="Wortman J.R."/>
            <person name="Bidwell S.L."/>
            <person name="Alsmark U.C.M."/>
            <person name="Besteiro S."/>
            <person name="Sicheritz-Ponten T."/>
            <person name="Noel C.J."/>
            <person name="Dacks J.B."/>
            <person name="Foster P.G."/>
            <person name="Simillion C."/>
            <person name="Van de Peer Y."/>
            <person name="Miranda-Saavedra D."/>
            <person name="Barton G.J."/>
            <person name="Westrop G.D."/>
            <person name="Mueller S."/>
            <person name="Dessi D."/>
            <person name="Fiori P.L."/>
            <person name="Ren Q."/>
            <person name="Paulsen I."/>
            <person name="Zhang H."/>
            <person name="Bastida-Corcuera F.D."/>
            <person name="Simoes-Barbosa A."/>
            <person name="Brown M.T."/>
            <person name="Hayes R.D."/>
            <person name="Mukherjee M."/>
            <person name="Okumura C.Y."/>
            <person name="Schneider R."/>
            <person name="Smith A.J."/>
            <person name="Vanacova S."/>
            <person name="Villalvazo M."/>
            <person name="Haas B.J."/>
            <person name="Pertea M."/>
            <person name="Feldblyum T.V."/>
            <person name="Utterback T.R."/>
            <person name="Shu C.L."/>
            <person name="Osoegawa K."/>
            <person name="de Jong P.J."/>
            <person name="Hrdy I."/>
            <person name="Horvathova L."/>
            <person name="Zubacova Z."/>
            <person name="Dolezal P."/>
            <person name="Malik S.B."/>
            <person name="Logsdon J.M. Jr."/>
            <person name="Henze K."/>
            <person name="Gupta A."/>
            <person name="Wang C.C."/>
            <person name="Dunne R.L."/>
            <person name="Upcroft J.A."/>
            <person name="Upcroft P."/>
            <person name="White O."/>
            <person name="Salzberg S.L."/>
            <person name="Tang P."/>
            <person name="Chiu C.-H."/>
            <person name="Lee Y.-S."/>
            <person name="Embley T.M."/>
            <person name="Coombs G.H."/>
            <person name="Mottram J.C."/>
            <person name="Tachezy J."/>
            <person name="Fraser-Liggett C.M."/>
            <person name="Johnson P.J."/>
        </authorList>
    </citation>
    <scope>NUCLEOTIDE SEQUENCE [LARGE SCALE GENOMIC DNA]</scope>
    <source>
        <strain evidence="2">G3</strain>
    </source>
</reference>
<dbReference type="STRING" id="5722.A2DH10"/>
<reference evidence="2" key="1">
    <citation type="submission" date="2006-10" db="EMBL/GenBank/DDBJ databases">
        <authorList>
            <person name="Amadeo P."/>
            <person name="Zhao Q."/>
            <person name="Wortman J."/>
            <person name="Fraser-Liggett C."/>
            <person name="Carlton J."/>
        </authorList>
    </citation>
    <scope>NUCLEOTIDE SEQUENCE</scope>
    <source>
        <strain evidence="2">G3</strain>
    </source>
</reference>
<dbReference type="InterPro" id="IPR008271">
    <property type="entry name" value="Ser/Thr_kinase_AS"/>
</dbReference>
<accession>A2DH10</accession>
<dbReference type="InterPro" id="IPR011009">
    <property type="entry name" value="Kinase-like_dom_sf"/>
</dbReference>
<name>A2DH10_TRIV3</name>
<protein>
    <recommendedName>
        <fullName evidence="1">Protein kinase domain-containing protein</fullName>
    </recommendedName>
</protein>
<gene>
    <name evidence="2" type="ORF">TVAG_192960</name>
</gene>
<evidence type="ECO:0000259" key="1">
    <source>
        <dbReference type="PROSITE" id="PS50011"/>
    </source>
</evidence>
<dbReference type="GO" id="GO:0004672">
    <property type="term" value="F:protein kinase activity"/>
    <property type="evidence" value="ECO:0007669"/>
    <property type="project" value="InterPro"/>
</dbReference>
<dbReference type="RefSeq" id="XP_001581306.1">
    <property type="nucleotide sequence ID" value="XM_001581256.1"/>
</dbReference>
<dbReference type="VEuPathDB" id="TrichDB:TVAG_192960"/>
<evidence type="ECO:0000313" key="3">
    <source>
        <dbReference type="Proteomes" id="UP000001542"/>
    </source>
</evidence>
<dbReference type="KEGG" id="tva:5465857"/>
<dbReference type="PROSITE" id="PS00108">
    <property type="entry name" value="PROTEIN_KINASE_ST"/>
    <property type="match status" value="1"/>
</dbReference>
<dbReference type="Gene3D" id="1.10.510.10">
    <property type="entry name" value="Transferase(Phosphotransferase) domain 1"/>
    <property type="match status" value="1"/>
</dbReference>
<evidence type="ECO:0000313" key="2">
    <source>
        <dbReference type="EMBL" id="EAY20320.1"/>
    </source>
</evidence>
<proteinExistence type="predicted"/>
<dbReference type="Pfam" id="PF00069">
    <property type="entry name" value="Pkinase"/>
    <property type="match status" value="1"/>
</dbReference>
<sequence length="416" mass="49319">MEKYDSNFNEKDAFAKYLCREETIDQDIPRRALREAFIPCSINHPGFVKVLAWSMEPRGNMLQMKLSLEKRKPYEKSIKFNSEQLVEIIYIAFRELRYINDSLGVYHKDIKPANIVFIENFEITPGKTIAYFPKFTDFGLIRALEKDTQASTTSQTAGFSPKCFTHFVDFFDKYALFLTFNEFININYKDGKNFSIISTIRKIAIKLDKIQEEYTKLKEYVNDISNNFEEMMFEDPEVKKILSPIKNFYDSLFVVETDIIKILNGDRKAFFNTFLLQKNLYKIEDPRMYLWFYIFFRDGICCPRNKYLADHFLHLTLHPNDPMDSTPLKTSLAKNDPDAWFAYGILNLDVNNELSEKIFTKFLVSIKKDYGKYEKYTDALAYYFYVKGFEDKLDKFLGMHFTKELYLKRLDDYITD</sequence>
<dbReference type="AlphaFoldDB" id="A2DH10"/>
<organism evidence="2 3">
    <name type="scientific">Trichomonas vaginalis (strain ATCC PRA-98 / G3)</name>
    <dbReference type="NCBI Taxonomy" id="412133"/>
    <lineage>
        <taxon>Eukaryota</taxon>
        <taxon>Metamonada</taxon>
        <taxon>Parabasalia</taxon>
        <taxon>Trichomonadida</taxon>
        <taxon>Trichomonadidae</taxon>
        <taxon>Trichomonas</taxon>
    </lineage>
</organism>
<dbReference type="InterPro" id="IPR000719">
    <property type="entry name" value="Prot_kinase_dom"/>
</dbReference>
<dbReference type="EMBL" id="DS113199">
    <property type="protein sequence ID" value="EAY20320.1"/>
    <property type="molecule type" value="Genomic_DNA"/>
</dbReference>
<keyword evidence="3" id="KW-1185">Reference proteome</keyword>
<dbReference type="GO" id="GO:0005524">
    <property type="term" value="F:ATP binding"/>
    <property type="evidence" value="ECO:0007669"/>
    <property type="project" value="InterPro"/>
</dbReference>
<dbReference type="PROSITE" id="PS50011">
    <property type="entry name" value="PROTEIN_KINASE_DOM"/>
    <property type="match status" value="1"/>
</dbReference>
<dbReference type="SUPFAM" id="SSF56112">
    <property type="entry name" value="Protein kinase-like (PK-like)"/>
    <property type="match status" value="1"/>
</dbReference>
<dbReference type="Proteomes" id="UP000001542">
    <property type="component" value="Unassembled WGS sequence"/>
</dbReference>